<accession>A0A1F6NRY1</accession>
<reference evidence="1 2" key="1">
    <citation type="journal article" date="2016" name="Nat. Commun.">
        <title>Thousands of microbial genomes shed light on interconnected biogeochemical processes in an aquifer system.</title>
        <authorList>
            <person name="Anantharaman K."/>
            <person name="Brown C.T."/>
            <person name="Hug L.A."/>
            <person name="Sharon I."/>
            <person name="Castelle C.J."/>
            <person name="Probst A.J."/>
            <person name="Thomas B.C."/>
            <person name="Singh A."/>
            <person name="Wilkins M.J."/>
            <person name="Karaoz U."/>
            <person name="Brodie E.L."/>
            <person name="Williams K.H."/>
            <person name="Hubbard S.S."/>
            <person name="Banfield J.F."/>
        </authorList>
    </citation>
    <scope>NUCLEOTIDE SEQUENCE [LARGE SCALE GENOMIC DNA]</scope>
</reference>
<dbReference type="Proteomes" id="UP000178349">
    <property type="component" value="Unassembled WGS sequence"/>
</dbReference>
<name>A0A1F6NRY1_9BACT</name>
<evidence type="ECO:0000313" key="1">
    <source>
        <dbReference type="EMBL" id="OGH86649.1"/>
    </source>
</evidence>
<protein>
    <submittedName>
        <fullName evidence="1">Uncharacterized protein</fullName>
    </submittedName>
</protein>
<dbReference type="AlphaFoldDB" id="A0A1F6NRY1"/>
<sequence>MVRNLQEGGLEYSIIDFELKLLSLVNRYPMYSKEDFLWWSQNVEDDSVKNEILKIKFPDENERKEIVKTLLELKKISRKKDTIN</sequence>
<evidence type="ECO:0000313" key="2">
    <source>
        <dbReference type="Proteomes" id="UP000178349"/>
    </source>
</evidence>
<organism evidence="1 2">
    <name type="scientific">Candidatus Magasanikbacteria bacterium RIFOXYC12_FULL_33_11</name>
    <dbReference type="NCBI Taxonomy" id="1798701"/>
    <lineage>
        <taxon>Bacteria</taxon>
        <taxon>Candidatus Magasanikiibacteriota</taxon>
    </lineage>
</organism>
<dbReference type="EMBL" id="MFQW01000007">
    <property type="protein sequence ID" value="OGH86649.1"/>
    <property type="molecule type" value="Genomic_DNA"/>
</dbReference>
<comment type="caution">
    <text evidence="1">The sequence shown here is derived from an EMBL/GenBank/DDBJ whole genome shotgun (WGS) entry which is preliminary data.</text>
</comment>
<proteinExistence type="predicted"/>
<gene>
    <name evidence="1" type="ORF">A2493_02190</name>
</gene>